<evidence type="ECO:0000256" key="1">
    <source>
        <dbReference type="SAM" id="MobiDB-lite"/>
    </source>
</evidence>
<reference evidence="3" key="1">
    <citation type="submission" date="2016-10" db="EMBL/GenBank/DDBJ databases">
        <authorList>
            <person name="Varghese N."/>
            <person name="Submissions S."/>
        </authorList>
    </citation>
    <scope>NUCLEOTIDE SEQUENCE [LARGE SCALE GENOMIC DNA]</scope>
    <source>
        <strain evidence="3">DSM 26879</strain>
    </source>
</reference>
<name>A0A1I6FYA8_9RHOB</name>
<dbReference type="EMBL" id="FOYP01000001">
    <property type="protein sequence ID" value="SFR34925.1"/>
    <property type="molecule type" value="Genomic_DNA"/>
</dbReference>
<dbReference type="OrthoDB" id="7855425at2"/>
<dbReference type="Proteomes" id="UP000199478">
    <property type="component" value="Unassembled WGS sequence"/>
</dbReference>
<dbReference type="RefSeq" id="WP_090196557.1">
    <property type="nucleotide sequence ID" value="NZ_FOYP01000001.1"/>
</dbReference>
<evidence type="ECO:0000313" key="3">
    <source>
        <dbReference type="Proteomes" id="UP000199478"/>
    </source>
</evidence>
<sequence length="367" mass="41301">MADFICDPRKTYLLCRPRGGFNDAMVQIEKCRLYAIKYNRVLLIDTTRSGIRMPFQDVFTPQEHFGCEVLGWTDGMIPAFDALTSVYPREICHRISSYETEWVPQHAYYVDTLTGCELNFDAAQDHSEQLIVYEQAGGGPASFAALDRLCLVPQIARLIVDNLRSLSADFDAIHIRHSDYKTDFATFLTRLRSVLRGRSVLICSDSAQAISAAAEILHPTTTVFGVTQTPDLGGVPLHNAATLDRTEALVDLLSDLFALALSRRLFFTAVNEDQTDDLRISGFSLLAFILNKNPDTVKRLLAAADPSDADRLFARTRPAHGPVQWLRFAHYLHWNRHVVTQAHSRNRRARRQSVPPERIGARYVGNP</sequence>
<dbReference type="STRING" id="390270.SAMN04488005_0731"/>
<proteinExistence type="predicted"/>
<feature type="region of interest" description="Disordered" evidence="1">
    <location>
        <begin position="343"/>
        <end position="367"/>
    </location>
</feature>
<protein>
    <submittedName>
        <fullName evidence="2">Uncharacterized protein</fullName>
    </submittedName>
</protein>
<dbReference type="AlphaFoldDB" id="A0A1I6FYA8"/>
<organism evidence="2 3">
    <name type="scientific">Yoonia tamlensis</name>
    <dbReference type="NCBI Taxonomy" id="390270"/>
    <lineage>
        <taxon>Bacteria</taxon>
        <taxon>Pseudomonadati</taxon>
        <taxon>Pseudomonadota</taxon>
        <taxon>Alphaproteobacteria</taxon>
        <taxon>Rhodobacterales</taxon>
        <taxon>Paracoccaceae</taxon>
        <taxon>Yoonia</taxon>
    </lineage>
</organism>
<keyword evidence="3" id="KW-1185">Reference proteome</keyword>
<gene>
    <name evidence="2" type="ORF">SAMN04488005_0731</name>
</gene>
<accession>A0A1I6FYA8</accession>
<evidence type="ECO:0000313" key="2">
    <source>
        <dbReference type="EMBL" id="SFR34925.1"/>
    </source>
</evidence>